<reference evidence="2" key="1">
    <citation type="submission" date="2018-12" db="EMBL/GenBank/DDBJ databases">
        <title>Tengunoibacter tsumagoiensis gen. nov., sp. nov., Dictyobacter kobayashii sp. nov., D. alpinus sp. nov., and D. joshuensis sp. nov. and description of Dictyobacteraceae fam. nov. within the order Ktedonobacterales isolated from Tengu-no-mugimeshi.</title>
        <authorList>
            <person name="Wang C.M."/>
            <person name="Zheng Y."/>
            <person name="Sakai Y."/>
            <person name="Toyoda A."/>
            <person name="Minakuchi Y."/>
            <person name="Abe K."/>
            <person name="Yokota A."/>
            <person name="Yabe S."/>
        </authorList>
    </citation>
    <scope>NUCLEOTIDE SEQUENCE [LARGE SCALE GENOMIC DNA]</scope>
    <source>
        <strain evidence="2">Uno3</strain>
    </source>
</reference>
<organism evidence="1 2">
    <name type="scientific">Tengunoibacter tsumagoiensis</name>
    <dbReference type="NCBI Taxonomy" id="2014871"/>
    <lineage>
        <taxon>Bacteria</taxon>
        <taxon>Bacillati</taxon>
        <taxon>Chloroflexota</taxon>
        <taxon>Ktedonobacteria</taxon>
        <taxon>Ktedonobacterales</taxon>
        <taxon>Dictyobacteraceae</taxon>
        <taxon>Tengunoibacter</taxon>
    </lineage>
</organism>
<dbReference type="Proteomes" id="UP000287352">
    <property type="component" value="Unassembled WGS sequence"/>
</dbReference>
<comment type="caution">
    <text evidence="1">The sequence shown here is derived from an EMBL/GenBank/DDBJ whole genome shotgun (WGS) entry which is preliminary data.</text>
</comment>
<keyword evidence="2" id="KW-1185">Reference proteome</keyword>
<dbReference type="EMBL" id="BIFR01000002">
    <property type="protein sequence ID" value="GCE15272.1"/>
    <property type="molecule type" value="Genomic_DNA"/>
</dbReference>
<proteinExistence type="predicted"/>
<dbReference type="AlphaFoldDB" id="A0A402A7Z5"/>
<sequence length="68" mass="7741">MDTLYFVLYANQVPTHIKMGNLQQAWDATLHAEKFVLHSTNPRKIDVTHYQIQVAEALGDLKSSTLID</sequence>
<accession>A0A402A7Z5</accession>
<evidence type="ECO:0000313" key="1">
    <source>
        <dbReference type="EMBL" id="GCE15272.1"/>
    </source>
</evidence>
<evidence type="ECO:0000313" key="2">
    <source>
        <dbReference type="Proteomes" id="UP000287352"/>
    </source>
</evidence>
<protein>
    <submittedName>
        <fullName evidence="1">Uncharacterized protein</fullName>
    </submittedName>
</protein>
<gene>
    <name evidence="1" type="ORF">KTT_51310</name>
</gene>
<name>A0A402A7Z5_9CHLR</name>